<dbReference type="InterPro" id="IPR002885">
    <property type="entry name" value="PPR_rpt"/>
</dbReference>
<organism evidence="4 5">
    <name type="scientific">Olea europaea subsp. europaea</name>
    <dbReference type="NCBI Taxonomy" id="158383"/>
    <lineage>
        <taxon>Eukaryota</taxon>
        <taxon>Viridiplantae</taxon>
        <taxon>Streptophyta</taxon>
        <taxon>Embryophyta</taxon>
        <taxon>Tracheophyta</taxon>
        <taxon>Spermatophyta</taxon>
        <taxon>Magnoliopsida</taxon>
        <taxon>eudicotyledons</taxon>
        <taxon>Gunneridae</taxon>
        <taxon>Pentapetalae</taxon>
        <taxon>asterids</taxon>
        <taxon>lamiids</taxon>
        <taxon>Lamiales</taxon>
        <taxon>Oleaceae</taxon>
        <taxon>Oleeae</taxon>
        <taxon>Olea</taxon>
    </lineage>
</organism>
<keyword evidence="3" id="KW-1133">Transmembrane helix</keyword>
<dbReference type="AlphaFoldDB" id="A0A8S0PNG2"/>
<evidence type="ECO:0000256" key="3">
    <source>
        <dbReference type="SAM" id="Phobius"/>
    </source>
</evidence>
<gene>
    <name evidence="4" type="ORF">OLEA9_A120254</name>
</gene>
<protein>
    <recommendedName>
        <fullName evidence="6">Pentatricopeptide repeat-containing protein</fullName>
    </recommendedName>
</protein>
<dbReference type="Proteomes" id="UP000594638">
    <property type="component" value="Unassembled WGS sequence"/>
</dbReference>
<evidence type="ECO:0000256" key="1">
    <source>
        <dbReference type="ARBA" id="ARBA00022737"/>
    </source>
</evidence>
<keyword evidence="3" id="KW-0472">Membrane</keyword>
<keyword evidence="5" id="KW-1185">Reference proteome</keyword>
<keyword evidence="3" id="KW-0812">Transmembrane</keyword>
<dbReference type="NCBIfam" id="TIGR00756">
    <property type="entry name" value="PPR"/>
    <property type="match status" value="1"/>
</dbReference>
<accession>A0A8S0PNG2</accession>
<evidence type="ECO:0000313" key="5">
    <source>
        <dbReference type="Proteomes" id="UP000594638"/>
    </source>
</evidence>
<reference evidence="4 5" key="1">
    <citation type="submission" date="2019-12" db="EMBL/GenBank/DDBJ databases">
        <authorList>
            <person name="Alioto T."/>
            <person name="Alioto T."/>
            <person name="Gomez Garrido J."/>
        </authorList>
    </citation>
    <scope>NUCLEOTIDE SEQUENCE [LARGE SCALE GENOMIC DNA]</scope>
</reference>
<proteinExistence type="predicted"/>
<evidence type="ECO:0000313" key="4">
    <source>
        <dbReference type="EMBL" id="CAA2950547.1"/>
    </source>
</evidence>
<feature type="repeat" description="PPR" evidence="2">
    <location>
        <begin position="9"/>
        <end position="44"/>
    </location>
</feature>
<comment type="caution">
    <text evidence="4">The sequence shown here is derived from an EMBL/GenBank/DDBJ whole genome shotgun (WGS) entry which is preliminary data.</text>
</comment>
<evidence type="ECO:0000256" key="2">
    <source>
        <dbReference type="PROSITE-ProRule" id="PRU00708"/>
    </source>
</evidence>
<feature type="transmembrane region" description="Helical" evidence="3">
    <location>
        <begin position="54"/>
        <end position="75"/>
    </location>
</feature>
<sequence length="115" mass="12453">MKGSGIMLDLVAYGRLVHGLNEVGGDWEEAKRIFTEMVDQGIRPNVVRRRVGDWAIRFLVTVVSGSAVAAVVAIFDGCNVREDELLWCADGVPVADSFLLLVGLIQGRVGWVGVV</sequence>
<dbReference type="InterPro" id="IPR011990">
    <property type="entry name" value="TPR-like_helical_dom_sf"/>
</dbReference>
<evidence type="ECO:0008006" key="6">
    <source>
        <dbReference type="Google" id="ProtNLM"/>
    </source>
</evidence>
<dbReference type="EMBL" id="CACTIH010000076">
    <property type="protein sequence ID" value="CAA2950547.1"/>
    <property type="molecule type" value="Genomic_DNA"/>
</dbReference>
<keyword evidence="1" id="KW-0677">Repeat</keyword>
<name>A0A8S0PNG2_OLEEU</name>
<dbReference type="OrthoDB" id="1746661at2759"/>
<dbReference type="PROSITE" id="PS51375">
    <property type="entry name" value="PPR"/>
    <property type="match status" value="1"/>
</dbReference>
<dbReference type="Gramene" id="OE9A120254T1">
    <property type="protein sequence ID" value="OE9A120254C1"/>
    <property type="gene ID" value="OE9A120254"/>
</dbReference>
<dbReference type="Gene3D" id="1.25.40.10">
    <property type="entry name" value="Tetratricopeptide repeat domain"/>
    <property type="match status" value="1"/>
</dbReference>